<dbReference type="RefSeq" id="WP_306861012.1">
    <property type="nucleotide sequence ID" value="NZ_JAUSRB010000002.1"/>
</dbReference>
<reference evidence="1 2" key="1">
    <citation type="submission" date="2023-07" db="EMBL/GenBank/DDBJ databases">
        <title>Sequencing the genomes of 1000 actinobacteria strains.</title>
        <authorList>
            <person name="Klenk H.-P."/>
        </authorList>
    </citation>
    <scope>NUCLEOTIDE SEQUENCE [LARGE SCALE GENOMIC DNA]</scope>
    <source>
        <strain evidence="1 2">DSM 44109</strain>
    </source>
</reference>
<gene>
    <name evidence="1" type="ORF">J2S55_003063</name>
</gene>
<keyword evidence="2" id="KW-1185">Reference proteome</keyword>
<dbReference type="SUPFAM" id="SSF52540">
    <property type="entry name" value="P-loop containing nucleoside triphosphate hydrolases"/>
    <property type="match status" value="1"/>
</dbReference>
<dbReference type="InterPro" id="IPR027417">
    <property type="entry name" value="P-loop_NTPase"/>
</dbReference>
<evidence type="ECO:0008006" key="3">
    <source>
        <dbReference type="Google" id="ProtNLM"/>
    </source>
</evidence>
<organism evidence="1 2">
    <name type="scientific">Streptosporangium brasiliense</name>
    <dbReference type="NCBI Taxonomy" id="47480"/>
    <lineage>
        <taxon>Bacteria</taxon>
        <taxon>Bacillati</taxon>
        <taxon>Actinomycetota</taxon>
        <taxon>Actinomycetes</taxon>
        <taxon>Streptosporangiales</taxon>
        <taxon>Streptosporangiaceae</taxon>
        <taxon>Streptosporangium</taxon>
    </lineage>
</organism>
<dbReference type="EMBL" id="JAUSRB010000002">
    <property type="protein sequence ID" value="MDP9863797.1"/>
    <property type="molecule type" value="Genomic_DNA"/>
</dbReference>
<accession>A0ABT9R4H9</accession>
<protein>
    <recommendedName>
        <fullName evidence="3">Sulfotransferase domain-containing protein</fullName>
    </recommendedName>
</protein>
<dbReference type="Proteomes" id="UP001230426">
    <property type="component" value="Unassembled WGS sequence"/>
</dbReference>
<dbReference type="Gene3D" id="3.40.50.300">
    <property type="entry name" value="P-loop containing nucleotide triphosphate hydrolases"/>
    <property type="match status" value="1"/>
</dbReference>
<evidence type="ECO:0000313" key="2">
    <source>
        <dbReference type="Proteomes" id="UP001230426"/>
    </source>
</evidence>
<comment type="caution">
    <text evidence="1">The sequence shown here is derived from an EMBL/GenBank/DDBJ whole genome shotgun (WGS) entry which is preliminary data.</text>
</comment>
<proteinExistence type="predicted"/>
<evidence type="ECO:0000313" key="1">
    <source>
        <dbReference type="EMBL" id="MDP9863797.1"/>
    </source>
</evidence>
<sequence>MSDYVEACGAFAAEGARRFLVVGDRAPADALRTALRSGHPPGRVVVHHAAPGAGSGPAADVVVGLAGCDRGRLQRAVGRNPRAHVLHAARREPFLGVVALHKSGTNLVAELVRAMGYDVSGEGTGPAPYEDGLWEKHEEDHLATLGPGSAYVVHSLPMPAVGGPAQYPRPLFYAWCEREFPVVFHYRDPRAVVLSLIRYLLRQGAGKSFTRLPFHMMNARMFERLPTPERRLSHAIRNLGPYLEWSFTDNAWLLDHPDVFTTSYEELVGGRGGGDDGLRENAVARLMVLLGVCGDPSAIGERAYNPSARTFVLGQAHRWRDEFPEELLGEFQERYSTILDRYGYAGR</sequence>
<name>A0ABT9R4H9_9ACTN</name>